<reference evidence="1 2" key="1">
    <citation type="submission" date="2015-01" db="EMBL/GenBank/DDBJ databases">
        <title>Evolution of Trichinella species and genotypes.</title>
        <authorList>
            <person name="Korhonen P.K."/>
            <person name="Edoardo P."/>
            <person name="Giuseppe L.R."/>
            <person name="Gasser R.B."/>
        </authorList>
    </citation>
    <scope>NUCLEOTIDE SEQUENCE [LARGE SCALE GENOMIC DNA]</scope>
    <source>
        <strain evidence="1">ISS470</strain>
    </source>
</reference>
<evidence type="ECO:0000313" key="2">
    <source>
        <dbReference type="Proteomes" id="UP000054995"/>
    </source>
</evidence>
<protein>
    <submittedName>
        <fullName evidence="1">Uncharacterized protein</fullName>
    </submittedName>
</protein>
<gene>
    <name evidence="1" type="ORF">T4D_7964</name>
</gene>
<sequence length="70" mass="8182">MTIARVHQADSSMFCFDQQLTMVNCMPKRNKCALLLSTMHHNDATRKDQEDIVLFYKQTKSDVDNFDQQV</sequence>
<keyword evidence="2" id="KW-1185">Reference proteome</keyword>
<dbReference type="OrthoDB" id="6143638at2759"/>
<dbReference type="EMBL" id="JYDT01000226">
    <property type="protein sequence ID" value="KRY81464.1"/>
    <property type="molecule type" value="Genomic_DNA"/>
</dbReference>
<evidence type="ECO:0000313" key="1">
    <source>
        <dbReference type="EMBL" id="KRY81464.1"/>
    </source>
</evidence>
<comment type="caution">
    <text evidence="1">The sequence shown here is derived from an EMBL/GenBank/DDBJ whole genome shotgun (WGS) entry which is preliminary data.</text>
</comment>
<name>A0A0V1F690_TRIPS</name>
<organism evidence="1 2">
    <name type="scientific">Trichinella pseudospiralis</name>
    <name type="common">Parasitic roundworm</name>
    <dbReference type="NCBI Taxonomy" id="6337"/>
    <lineage>
        <taxon>Eukaryota</taxon>
        <taxon>Metazoa</taxon>
        <taxon>Ecdysozoa</taxon>
        <taxon>Nematoda</taxon>
        <taxon>Enoplea</taxon>
        <taxon>Dorylaimia</taxon>
        <taxon>Trichinellida</taxon>
        <taxon>Trichinellidae</taxon>
        <taxon>Trichinella</taxon>
    </lineage>
</organism>
<proteinExistence type="predicted"/>
<accession>A0A0V1F690</accession>
<dbReference type="Proteomes" id="UP000054995">
    <property type="component" value="Unassembled WGS sequence"/>
</dbReference>
<dbReference type="STRING" id="6337.A0A0V1HM22"/>